<feature type="region of interest" description="Disordered" evidence="1">
    <location>
        <begin position="80"/>
        <end position="105"/>
    </location>
</feature>
<keyword evidence="2" id="KW-0732">Signal</keyword>
<gene>
    <name evidence="3" type="ORF">K432DRAFT_123818</name>
</gene>
<reference evidence="3 4" key="1">
    <citation type="journal article" date="2016" name="Nat. Commun.">
        <title>Ectomycorrhizal ecology is imprinted in the genome of the dominant symbiotic fungus Cenococcum geophilum.</title>
        <authorList>
            <consortium name="DOE Joint Genome Institute"/>
            <person name="Peter M."/>
            <person name="Kohler A."/>
            <person name="Ohm R.A."/>
            <person name="Kuo A."/>
            <person name="Krutzmann J."/>
            <person name="Morin E."/>
            <person name="Arend M."/>
            <person name="Barry K.W."/>
            <person name="Binder M."/>
            <person name="Choi C."/>
            <person name="Clum A."/>
            <person name="Copeland A."/>
            <person name="Grisel N."/>
            <person name="Haridas S."/>
            <person name="Kipfer T."/>
            <person name="LaButti K."/>
            <person name="Lindquist E."/>
            <person name="Lipzen A."/>
            <person name="Maire R."/>
            <person name="Meier B."/>
            <person name="Mihaltcheva S."/>
            <person name="Molinier V."/>
            <person name="Murat C."/>
            <person name="Poggeler S."/>
            <person name="Quandt C.A."/>
            <person name="Sperisen C."/>
            <person name="Tritt A."/>
            <person name="Tisserant E."/>
            <person name="Crous P.W."/>
            <person name="Henrissat B."/>
            <person name="Nehls U."/>
            <person name="Egli S."/>
            <person name="Spatafora J.W."/>
            <person name="Grigoriev I.V."/>
            <person name="Martin F.M."/>
        </authorList>
    </citation>
    <scope>NUCLEOTIDE SEQUENCE [LARGE SCALE GENOMIC DNA]</scope>
    <source>
        <strain evidence="3 4">CBS 459.81</strain>
    </source>
</reference>
<evidence type="ECO:0000256" key="1">
    <source>
        <dbReference type="SAM" id="MobiDB-lite"/>
    </source>
</evidence>
<proteinExistence type="predicted"/>
<dbReference type="Proteomes" id="UP000250266">
    <property type="component" value="Unassembled WGS sequence"/>
</dbReference>
<evidence type="ECO:0000313" key="3">
    <source>
        <dbReference type="EMBL" id="OCK77297.1"/>
    </source>
</evidence>
<feature type="chain" id="PRO_5034863634" description="Secreted protein" evidence="2">
    <location>
        <begin position="23"/>
        <end position="105"/>
    </location>
</feature>
<sequence length="105" mass="11953">MLRPLLARILVIIRASPFVVFGFCSERVKVLDIRYPSAFVMEGPCAMGLSRYWIGLERLSVNSPRMLRINFSFTSCVRSTQAQSSQRKPAPPPQQMRFKADDTKS</sequence>
<protein>
    <recommendedName>
        <fullName evidence="5">Secreted protein</fullName>
    </recommendedName>
</protein>
<dbReference type="EMBL" id="KV745139">
    <property type="protein sequence ID" value="OCK77297.1"/>
    <property type="molecule type" value="Genomic_DNA"/>
</dbReference>
<name>A0A8E2JCF8_9PEZI</name>
<organism evidence="3 4">
    <name type="scientific">Lepidopterella palustris CBS 459.81</name>
    <dbReference type="NCBI Taxonomy" id="1314670"/>
    <lineage>
        <taxon>Eukaryota</taxon>
        <taxon>Fungi</taxon>
        <taxon>Dikarya</taxon>
        <taxon>Ascomycota</taxon>
        <taxon>Pezizomycotina</taxon>
        <taxon>Dothideomycetes</taxon>
        <taxon>Pleosporomycetidae</taxon>
        <taxon>Mytilinidiales</taxon>
        <taxon>Argynnaceae</taxon>
        <taxon>Lepidopterella</taxon>
    </lineage>
</organism>
<feature type="signal peptide" evidence="2">
    <location>
        <begin position="1"/>
        <end position="22"/>
    </location>
</feature>
<keyword evidence="4" id="KW-1185">Reference proteome</keyword>
<dbReference type="AlphaFoldDB" id="A0A8E2JCF8"/>
<evidence type="ECO:0000256" key="2">
    <source>
        <dbReference type="SAM" id="SignalP"/>
    </source>
</evidence>
<evidence type="ECO:0008006" key="5">
    <source>
        <dbReference type="Google" id="ProtNLM"/>
    </source>
</evidence>
<evidence type="ECO:0000313" key="4">
    <source>
        <dbReference type="Proteomes" id="UP000250266"/>
    </source>
</evidence>
<accession>A0A8E2JCF8</accession>